<reference evidence="1 2" key="1">
    <citation type="submission" date="2023-02" db="EMBL/GenBank/DDBJ databases">
        <title>LHISI_Scaffold_Assembly.</title>
        <authorList>
            <person name="Stuart O.P."/>
            <person name="Cleave R."/>
            <person name="Magrath M.J.L."/>
            <person name="Mikheyev A.S."/>
        </authorList>
    </citation>
    <scope>NUCLEOTIDE SEQUENCE [LARGE SCALE GENOMIC DNA]</scope>
    <source>
        <strain evidence="1">Daus_M_001</strain>
        <tissue evidence="1">Leg muscle</tissue>
    </source>
</reference>
<accession>A0ABQ9G2I2</accession>
<name>A0ABQ9G2I2_9NEOP</name>
<proteinExistence type="predicted"/>
<organism evidence="1 2">
    <name type="scientific">Dryococelus australis</name>
    <dbReference type="NCBI Taxonomy" id="614101"/>
    <lineage>
        <taxon>Eukaryota</taxon>
        <taxon>Metazoa</taxon>
        <taxon>Ecdysozoa</taxon>
        <taxon>Arthropoda</taxon>
        <taxon>Hexapoda</taxon>
        <taxon>Insecta</taxon>
        <taxon>Pterygota</taxon>
        <taxon>Neoptera</taxon>
        <taxon>Polyneoptera</taxon>
        <taxon>Phasmatodea</taxon>
        <taxon>Verophasmatodea</taxon>
        <taxon>Anareolatae</taxon>
        <taxon>Phasmatidae</taxon>
        <taxon>Eurycanthinae</taxon>
        <taxon>Dryococelus</taxon>
    </lineage>
</organism>
<evidence type="ECO:0000313" key="1">
    <source>
        <dbReference type="EMBL" id="KAJ8866694.1"/>
    </source>
</evidence>
<keyword evidence="2" id="KW-1185">Reference proteome</keyword>
<comment type="caution">
    <text evidence="1">The sequence shown here is derived from an EMBL/GenBank/DDBJ whole genome shotgun (WGS) entry which is preliminary data.</text>
</comment>
<dbReference type="EMBL" id="JARBHB010000016">
    <property type="protein sequence ID" value="KAJ8866694.1"/>
    <property type="molecule type" value="Genomic_DNA"/>
</dbReference>
<dbReference type="Proteomes" id="UP001159363">
    <property type="component" value="Chromosome 15"/>
</dbReference>
<protein>
    <submittedName>
        <fullName evidence="1">Uncharacterized protein</fullName>
    </submittedName>
</protein>
<sequence length="346" mass="38855">MFQPIRKVGCLHSASPPTKANRLQSPAGSPDFRRWESCWMMPLVGGFSRGSPVSPAPSFRRRSVFTSITLIGFRDLAVKSLPNLFTHSLNMSPKTCLLKRKARSRNSCSVSGARVEKTLHHTNLSATQATENVSTVERIRARVITLAAQCWSPRPDIGLPIRLLSQESRQLLEVGHLHDHHHVHLLIYGDVGVLEHVAQVASPVHLRTEKYQRIHRLKMKSPRMGRDWTGLDGSRAELTLTLAPGSSMSVSWLSCGIVISWKRFLGSRLASAVVIICSNNTPLFKHWNGSGFHWTIVFPGTPVTVLDQQRATNEKLVQSTTYQVKRQDVSSLLQKPIDKWNRHEYV</sequence>
<evidence type="ECO:0000313" key="2">
    <source>
        <dbReference type="Proteomes" id="UP001159363"/>
    </source>
</evidence>
<gene>
    <name evidence="1" type="ORF">PR048_032555</name>
</gene>